<dbReference type="Gene3D" id="3.80.10.10">
    <property type="entry name" value="Ribonuclease Inhibitor"/>
    <property type="match status" value="1"/>
</dbReference>
<reference evidence="2" key="1">
    <citation type="submission" date="2020-03" db="EMBL/GenBank/DDBJ databases">
        <authorList>
            <person name="He L."/>
        </authorList>
    </citation>
    <scope>NUCLEOTIDE SEQUENCE</scope>
    <source>
        <strain evidence="2">CkLH20</strain>
    </source>
</reference>
<evidence type="ECO:0000256" key="1">
    <source>
        <dbReference type="SAM" id="MobiDB-lite"/>
    </source>
</evidence>
<accession>A0A9P6HY35</accession>
<comment type="caution">
    <text evidence="2">The sequence shown here is derived from an EMBL/GenBank/DDBJ whole genome shotgun (WGS) entry which is preliminary data.</text>
</comment>
<organism evidence="2 3">
    <name type="scientific">Colletotrichum karsti</name>
    <dbReference type="NCBI Taxonomy" id="1095194"/>
    <lineage>
        <taxon>Eukaryota</taxon>
        <taxon>Fungi</taxon>
        <taxon>Dikarya</taxon>
        <taxon>Ascomycota</taxon>
        <taxon>Pezizomycotina</taxon>
        <taxon>Sordariomycetes</taxon>
        <taxon>Hypocreomycetidae</taxon>
        <taxon>Glomerellales</taxon>
        <taxon>Glomerellaceae</taxon>
        <taxon>Colletotrichum</taxon>
        <taxon>Colletotrichum boninense species complex</taxon>
    </lineage>
</organism>
<feature type="region of interest" description="Disordered" evidence="1">
    <location>
        <begin position="165"/>
        <end position="186"/>
    </location>
</feature>
<proteinExistence type="predicted"/>
<dbReference type="AlphaFoldDB" id="A0A9P6HY35"/>
<dbReference type="SUPFAM" id="SSF52047">
    <property type="entry name" value="RNI-like"/>
    <property type="match status" value="1"/>
</dbReference>
<dbReference type="OrthoDB" id="550575at2759"/>
<dbReference type="Proteomes" id="UP000781932">
    <property type="component" value="Unassembled WGS sequence"/>
</dbReference>
<dbReference type="EMBL" id="JAATWM020000032">
    <property type="protein sequence ID" value="KAF9873387.1"/>
    <property type="molecule type" value="Genomic_DNA"/>
</dbReference>
<protein>
    <submittedName>
        <fullName evidence="2">Uncharacterized protein</fullName>
    </submittedName>
</protein>
<evidence type="ECO:0000313" key="3">
    <source>
        <dbReference type="Proteomes" id="UP000781932"/>
    </source>
</evidence>
<gene>
    <name evidence="2" type="ORF">CkaCkLH20_09200</name>
</gene>
<dbReference type="RefSeq" id="XP_038742848.1">
    <property type="nucleotide sequence ID" value="XM_038891915.1"/>
</dbReference>
<dbReference type="InterPro" id="IPR032675">
    <property type="entry name" value="LRR_dom_sf"/>
</dbReference>
<sequence length="459" mass="51015">MPDNINAKILEMSMNAEEALRSANQAFVSADQALQRATPTPPAGLRNRAQRQWRRAYLMNNTKQLTRIDKVAVANMTRIANPPKSPKGFFSGVSGKGGILAPAGLSKQDMEAWRLEHNKRWKNMTRRERTRLQQQQSEELRSTGRKVVLRTTHYYRPRVAEEDGTQAGQIEELGKKETRKRAHSPAGVALKTGDDACDEDIKYDPATQTLHKAKKRCIDGAAAVMAPDPLDMQRHRSPETKVPVDEAVEVPDASEMLDERQYDGVISVNSDADFMKYVVDWDGHPVTYFDFGPLFKLSEYDPNAPSPFTLQFIPTTVPLTNTPSAHVDEILRKGAAFTDNVIQITAGNPELRQPLTDMGLIHLVAACPRLEYLSIHGGTNITDDSLSVVLEHCPFIRHIALCGADYEPNNLSGWPLLELVQGSAATLLDKIAVMNTAMDTETVRKLRESRPGLRVSARG</sequence>
<reference evidence="2" key="2">
    <citation type="submission" date="2020-11" db="EMBL/GenBank/DDBJ databases">
        <title>Whole genome sequencing of Colletotrichum sp.</title>
        <authorList>
            <person name="Li H."/>
        </authorList>
    </citation>
    <scope>NUCLEOTIDE SEQUENCE</scope>
    <source>
        <strain evidence="2">CkLH20</strain>
    </source>
</reference>
<name>A0A9P6HY35_9PEZI</name>
<dbReference type="GeneID" id="62164989"/>
<evidence type="ECO:0000313" key="2">
    <source>
        <dbReference type="EMBL" id="KAF9873387.1"/>
    </source>
</evidence>
<keyword evidence="3" id="KW-1185">Reference proteome</keyword>